<dbReference type="InterPro" id="IPR002035">
    <property type="entry name" value="VWF_A"/>
</dbReference>
<organism evidence="7 8">
    <name type="scientific">Bergeyella porcorum</name>
    <dbReference type="NCBI Taxonomy" id="1735111"/>
    <lineage>
        <taxon>Bacteria</taxon>
        <taxon>Pseudomonadati</taxon>
        <taxon>Bacteroidota</taxon>
        <taxon>Flavobacteriia</taxon>
        <taxon>Flavobacteriales</taxon>
        <taxon>Weeksellaceae</taxon>
        <taxon>Bergeyella</taxon>
    </lineage>
</organism>
<dbReference type="PANTHER" id="PTHR22550">
    <property type="entry name" value="SPORE GERMINATION PROTEIN"/>
    <property type="match status" value="1"/>
</dbReference>
<dbReference type="InterPro" id="IPR036465">
    <property type="entry name" value="vWFA_dom_sf"/>
</dbReference>
<evidence type="ECO:0000256" key="2">
    <source>
        <dbReference type="ARBA" id="ARBA00022692"/>
    </source>
</evidence>
<dbReference type="EMBL" id="CP136426">
    <property type="protein sequence ID" value="WOC50770.1"/>
    <property type="molecule type" value="Genomic_DNA"/>
</dbReference>
<accession>A0AAU0F4C4</accession>
<dbReference type="PROSITE" id="PS50234">
    <property type="entry name" value="VWFA"/>
    <property type="match status" value="1"/>
</dbReference>
<evidence type="ECO:0000313" key="7">
    <source>
        <dbReference type="EMBL" id="WOC50770.1"/>
    </source>
</evidence>
<keyword evidence="4 5" id="KW-0472">Membrane</keyword>
<name>A0AAU0F4C4_9FLAO</name>
<dbReference type="Proteomes" id="UP001432059">
    <property type="component" value="Chromosome"/>
</dbReference>
<evidence type="ECO:0000256" key="4">
    <source>
        <dbReference type="ARBA" id="ARBA00023136"/>
    </source>
</evidence>
<evidence type="ECO:0000259" key="6">
    <source>
        <dbReference type="PROSITE" id="PS50234"/>
    </source>
</evidence>
<dbReference type="InterPro" id="IPR050768">
    <property type="entry name" value="UPF0353/GerABKA_families"/>
</dbReference>
<feature type="transmembrane region" description="Helical" evidence="5">
    <location>
        <begin position="6"/>
        <end position="25"/>
    </location>
</feature>
<dbReference type="RefSeq" id="WP_327984483.1">
    <property type="nucleotide sequence ID" value="NZ_CP136426.1"/>
</dbReference>
<evidence type="ECO:0000256" key="5">
    <source>
        <dbReference type="SAM" id="Phobius"/>
    </source>
</evidence>
<evidence type="ECO:0000313" key="8">
    <source>
        <dbReference type="Proteomes" id="UP001432059"/>
    </source>
</evidence>
<dbReference type="SMART" id="SM00327">
    <property type="entry name" value="VWA"/>
    <property type="match status" value="1"/>
</dbReference>
<dbReference type="Gene3D" id="3.40.50.410">
    <property type="entry name" value="von Willebrand factor, type A domain"/>
    <property type="match status" value="1"/>
</dbReference>
<protein>
    <submittedName>
        <fullName evidence="7">Ca-activated chloride channel family protein</fullName>
    </submittedName>
</protein>
<dbReference type="AlphaFoldDB" id="A0AAU0F4C4"/>
<evidence type="ECO:0000256" key="1">
    <source>
        <dbReference type="ARBA" id="ARBA00022475"/>
    </source>
</evidence>
<dbReference type="KEGG" id="bpor:BPO_0123"/>
<dbReference type="Pfam" id="PF13519">
    <property type="entry name" value="VWA_2"/>
    <property type="match status" value="1"/>
</dbReference>
<dbReference type="SUPFAM" id="SSF53300">
    <property type="entry name" value="vWA-like"/>
    <property type="match status" value="1"/>
</dbReference>
<dbReference type="InterPro" id="IPR024163">
    <property type="entry name" value="Aerotolerance_reg_N"/>
</dbReference>
<sequence>MFDYNFEFHSPWFLALFLLLIPLLLKDFRKHRLKGIKVPTTQGMAEHRQIHWVWWWLRFSKYVVLSALIIALARPRTFTILDQQDETKGVDIMLTIDTSLSMLSKDLNPDRLTALQEIAIRFVKQRPNDRIGLVTYSGEALTKVPVTTDHAVLIEEIQGIDPLELVPGTAIGEGLSVAVSHLRHSKSKSKIVILMTDGVNTIENSLSPLVAADLALSNDIKVYTIGIGTNGFALMPTSLNIFGELVFTETEVKIDEATLLDIARKTGGKYFRATSNTSLAEVYDEINQMEKSDVKQSKLYNYKEYFRFFLWIALVVLLLDALLRWLFYKSVM</sequence>
<keyword evidence="3 5" id="KW-1133">Transmembrane helix</keyword>
<keyword evidence="8" id="KW-1185">Reference proteome</keyword>
<feature type="transmembrane region" description="Helical" evidence="5">
    <location>
        <begin position="305"/>
        <end position="327"/>
    </location>
</feature>
<evidence type="ECO:0000256" key="3">
    <source>
        <dbReference type="ARBA" id="ARBA00022989"/>
    </source>
</evidence>
<reference evidence="7" key="1">
    <citation type="submission" date="2023-10" db="EMBL/GenBank/DDBJ databases">
        <title>Characterization and whole genome sequencing of a novel strain of Bergeyella porcorum QD2021 isolated from pig.</title>
        <authorList>
            <person name="Liu G."/>
            <person name="Chen C."/>
            <person name="Han X."/>
        </authorList>
    </citation>
    <scope>NUCLEOTIDE SEQUENCE</scope>
    <source>
        <strain evidence="7">QD2021</strain>
    </source>
</reference>
<keyword evidence="2 5" id="KW-0812">Transmembrane</keyword>
<gene>
    <name evidence="7" type="primary">yfbK</name>
    <name evidence="7" type="ORF">BPO_0123</name>
</gene>
<feature type="domain" description="VWFA" evidence="6">
    <location>
        <begin position="91"/>
        <end position="286"/>
    </location>
</feature>
<dbReference type="PANTHER" id="PTHR22550:SF5">
    <property type="entry name" value="LEUCINE ZIPPER PROTEIN 4"/>
    <property type="match status" value="1"/>
</dbReference>
<dbReference type="Pfam" id="PF07584">
    <property type="entry name" value="BatA"/>
    <property type="match status" value="1"/>
</dbReference>
<proteinExistence type="predicted"/>
<keyword evidence="1" id="KW-1003">Cell membrane</keyword>